<dbReference type="SMART" id="SM00408">
    <property type="entry name" value="IGc2"/>
    <property type="match status" value="1"/>
</dbReference>
<keyword evidence="9" id="KW-1015">Disulfide bond</keyword>
<dbReference type="Pfam" id="PF13927">
    <property type="entry name" value="Ig_3"/>
    <property type="match status" value="1"/>
</dbReference>
<evidence type="ECO:0000256" key="12">
    <source>
        <dbReference type="ARBA" id="ARBA00038361"/>
    </source>
</evidence>
<comment type="similarity">
    <text evidence="12">Belongs to the immunoglobulin superfamily. SIGLEC (sialic acid binding Ig-like lectin) family.</text>
</comment>
<keyword evidence="4" id="KW-0430">Lectin</keyword>
<dbReference type="PANTHER" id="PTHR12035:SF139">
    <property type="entry name" value="IG-LIKE DOMAIN-CONTAINING PROTEIN"/>
    <property type="match status" value="1"/>
</dbReference>
<dbReference type="InterPro" id="IPR003599">
    <property type="entry name" value="Ig_sub"/>
</dbReference>
<dbReference type="FunFam" id="2.60.40.10:FF:000829">
    <property type="entry name" value="Sialic acid-binding Ig-like lectin 8"/>
    <property type="match status" value="1"/>
</dbReference>
<evidence type="ECO:0000256" key="11">
    <source>
        <dbReference type="ARBA" id="ARBA00023319"/>
    </source>
</evidence>
<evidence type="ECO:0000256" key="15">
    <source>
        <dbReference type="SAM" id="SignalP"/>
    </source>
</evidence>
<comment type="subcellular location">
    <subcellularLocation>
        <location evidence="1">Membrane</location>
        <topology evidence="1">Single-pass type I membrane protein</topology>
    </subcellularLocation>
</comment>
<keyword evidence="7 14" id="KW-1133">Transmembrane helix</keyword>
<dbReference type="InterPro" id="IPR013106">
    <property type="entry name" value="Ig_V-set"/>
</dbReference>
<protein>
    <submittedName>
        <fullName evidence="17">Sialic acid-binding Ig-like lectin 13</fullName>
    </submittedName>
</protein>
<dbReference type="InterPro" id="IPR051036">
    <property type="entry name" value="SIGLEC"/>
</dbReference>
<dbReference type="InterPro" id="IPR013783">
    <property type="entry name" value="Ig-like_fold"/>
</dbReference>
<keyword evidence="6" id="KW-0130">Cell adhesion</keyword>
<dbReference type="SMART" id="SM00409">
    <property type="entry name" value="IG"/>
    <property type="match status" value="3"/>
</dbReference>
<dbReference type="PROSITE" id="PS00290">
    <property type="entry name" value="IG_MHC"/>
    <property type="match status" value="1"/>
</dbReference>
<sequence length="521" mass="57335">MLPLLFPLLWTGSLAQDSSFHLQVEESVKVQEGLCVRVTCKFFYPQNGYTANNPAYGYWFREGASTSQDAPVATNNPLRKVQEGTQDRFCLLGNPLEYDCSLEIKDAQRRDSGTYFFRVERGYYVRYNYLQNQLSVHVTALTETPDIHIQGPLESGHPKNITCSVPWVCKRGTPPTFSWFGVAFTSWGSKTPHSSVLTLTPRPQDHGTNLTCQVTFPGAGVSTERTIQLNVSYVPPLLALGNDSSLLLQEGQALYLVCIGDSNPPASVSWTRGSLTLKSSQPSNPGILEFPRVELEDHGKYICRAQHMLGSLEASLSLLVKNPPKLFGPSCSWEGKDLHCHCSAQSQLPPSLHWQLGEELLEGNYSNTSLTITSSAAGPWANSNMSLSGPLDSGLRLSCEAWNSHGKQSTTILLLPGRLGPRTCVVQGAIWGAGIMALLALCLCLIIFFAPAPMLFPHSTQDHLSKPWSDSPSEPLPQAAATSPSEKDQELHYANLCFHGLKPHNFQDQETTEYAEIKIQK</sequence>
<dbReference type="InterPro" id="IPR003598">
    <property type="entry name" value="Ig_sub2"/>
</dbReference>
<dbReference type="SUPFAM" id="SSF48726">
    <property type="entry name" value="Immunoglobulin"/>
    <property type="match status" value="4"/>
</dbReference>
<feature type="transmembrane region" description="Helical" evidence="14">
    <location>
        <begin position="428"/>
        <end position="450"/>
    </location>
</feature>
<keyword evidence="5" id="KW-0677">Repeat</keyword>
<dbReference type="Proteomes" id="UP000694391">
    <property type="component" value="Unplaced"/>
</dbReference>
<dbReference type="InterPro" id="IPR007110">
    <property type="entry name" value="Ig-like_dom"/>
</dbReference>
<feature type="chain" id="PRO_5034162049" evidence="15">
    <location>
        <begin position="16"/>
        <end position="521"/>
    </location>
</feature>
<evidence type="ECO:0000256" key="13">
    <source>
        <dbReference type="SAM" id="MobiDB-lite"/>
    </source>
</evidence>
<evidence type="ECO:0000313" key="18">
    <source>
        <dbReference type="Proteomes" id="UP000694391"/>
    </source>
</evidence>
<dbReference type="Gene3D" id="2.60.40.10">
    <property type="entry name" value="Immunoglobulins"/>
    <property type="match status" value="4"/>
</dbReference>
<dbReference type="GeneTree" id="ENSGT01150000286907"/>
<dbReference type="InterPro" id="IPR036179">
    <property type="entry name" value="Ig-like_dom_sf"/>
</dbReference>
<keyword evidence="8 14" id="KW-0472">Membrane</keyword>
<evidence type="ECO:0000256" key="3">
    <source>
        <dbReference type="ARBA" id="ARBA00022729"/>
    </source>
</evidence>
<dbReference type="Ensembl" id="ENSCAFT00020028196.1">
    <property type="protein sequence ID" value="ENSCAFP00020024425.1"/>
    <property type="gene ID" value="ENSCAFG00020019218.1"/>
</dbReference>
<feature type="domain" description="Ig-like" evidence="16">
    <location>
        <begin position="235"/>
        <end position="317"/>
    </location>
</feature>
<proteinExistence type="inferred from homology"/>
<reference evidence="17" key="1">
    <citation type="submission" date="2025-08" db="UniProtKB">
        <authorList>
            <consortium name="Ensembl"/>
        </authorList>
    </citation>
    <scope>IDENTIFICATION</scope>
</reference>
<reference evidence="17" key="2">
    <citation type="submission" date="2025-09" db="UniProtKB">
        <authorList>
            <consortium name="Ensembl"/>
        </authorList>
    </citation>
    <scope>IDENTIFICATION</scope>
</reference>
<evidence type="ECO:0000256" key="14">
    <source>
        <dbReference type="SAM" id="Phobius"/>
    </source>
</evidence>
<dbReference type="Pfam" id="PF07686">
    <property type="entry name" value="V-set"/>
    <property type="match status" value="1"/>
</dbReference>
<dbReference type="FunFam" id="2.60.40.10:FF:000912">
    <property type="entry name" value="Myeloid cell surface antigen CD33"/>
    <property type="match status" value="1"/>
</dbReference>
<evidence type="ECO:0000256" key="4">
    <source>
        <dbReference type="ARBA" id="ARBA00022734"/>
    </source>
</evidence>
<dbReference type="PROSITE" id="PS50835">
    <property type="entry name" value="IG_LIKE"/>
    <property type="match status" value="2"/>
</dbReference>
<evidence type="ECO:0000256" key="10">
    <source>
        <dbReference type="ARBA" id="ARBA00023180"/>
    </source>
</evidence>
<organism evidence="17 18">
    <name type="scientific">Canis lupus dingo</name>
    <name type="common">dingo</name>
    <dbReference type="NCBI Taxonomy" id="286419"/>
    <lineage>
        <taxon>Eukaryota</taxon>
        <taxon>Metazoa</taxon>
        <taxon>Chordata</taxon>
        <taxon>Craniata</taxon>
        <taxon>Vertebrata</taxon>
        <taxon>Euteleostomi</taxon>
        <taxon>Mammalia</taxon>
        <taxon>Eutheria</taxon>
        <taxon>Laurasiatheria</taxon>
        <taxon>Carnivora</taxon>
        <taxon>Caniformia</taxon>
        <taxon>Canidae</taxon>
        <taxon>Canis</taxon>
    </lineage>
</organism>
<evidence type="ECO:0000256" key="6">
    <source>
        <dbReference type="ARBA" id="ARBA00022889"/>
    </source>
</evidence>
<evidence type="ECO:0000256" key="8">
    <source>
        <dbReference type="ARBA" id="ARBA00023136"/>
    </source>
</evidence>
<evidence type="ECO:0000256" key="1">
    <source>
        <dbReference type="ARBA" id="ARBA00004479"/>
    </source>
</evidence>
<dbReference type="AlphaFoldDB" id="A0A8C0L3U9"/>
<evidence type="ECO:0000256" key="9">
    <source>
        <dbReference type="ARBA" id="ARBA00023157"/>
    </source>
</evidence>
<feature type="domain" description="Ig-like" evidence="16">
    <location>
        <begin position="145"/>
        <end position="228"/>
    </location>
</feature>
<dbReference type="GO" id="GO:0005886">
    <property type="term" value="C:plasma membrane"/>
    <property type="evidence" value="ECO:0007669"/>
    <property type="project" value="TreeGrafter"/>
</dbReference>
<evidence type="ECO:0000256" key="2">
    <source>
        <dbReference type="ARBA" id="ARBA00022692"/>
    </source>
</evidence>
<evidence type="ECO:0000259" key="16">
    <source>
        <dbReference type="PROSITE" id="PS50835"/>
    </source>
</evidence>
<keyword evidence="11" id="KW-0393">Immunoglobulin domain</keyword>
<dbReference type="GO" id="GO:0030246">
    <property type="term" value="F:carbohydrate binding"/>
    <property type="evidence" value="ECO:0007669"/>
    <property type="project" value="UniProtKB-KW"/>
</dbReference>
<keyword evidence="10" id="KW-0325">Glycoprotein</keyword>
<evidence type="ECO:0000313" key="17">
    <source>
        <dbReference type="Ensembl" id="ENSCAFP00020024425.1"/>
    </source>
</evidence>
<keyword evidence="18" id="KW-1185">Reference proteome</keyword>
<feature type="region of interest" description="Disordered" evidence="13">
    <location>
        <begin position="461"/>
        <end position="488"/>
    </location>
</feature>
<keyword evidence="3 15" id="KW-0732">Signal</keyword>
<gene>
    <name evidence="17" type="primary">LOC112645052</name>
</gene>
<dbReference type="PANTHER" id="PTHR12035">
    <property type="entry name" value="SIALIC ACID BINDING IMMUNOGLOBULIN-LIKE LECTIN"/>
    <property type="match status" value="1"/>
</dbReference>
<accession>A0A8C0L3U9</accession>
<feature type="signal peptide" evidence="15">
    <location>
        <begin position="1"/>
        <end position="15"/>
    </location>
</feature>
<keyword evidence="2 14" id="KW-0812">Transmembrane</keyword>
<dbReference type="GO" id="GO:0033691">
    <property type="term" value="F:sialic acid binding"/>
    <property type="evidence" value="ECO:0007669"/>
    <property type="project" value="TreeGrafter"/>
</dbReference>
<name>A0A8C0L3U9_CANLU</name>
<evidence type="ECO:0000256" key="5">
    <source>
        <dbReference type="ARBA" id="ARBA00022737"/>
    </source>
</evidence>
<dbReference type="InterPro" id="IPR003006">
    <property type="entry name" value="Ig/MHC_CS"/>
</dbReference>
<dbReference type="GO" id="GO:0007155">
    <property type="term" value="P:cell adhesion"/>
    <property type="evidence" value="ECO:0007669"/>
    <property type="project" value="UniProtKB-KW"/>
</dbReference>
<evidence type="ECO:0000256" key="7">
    <source>
        <dbReference type="ARBA" id="ARBA00022989"/>
    </source>
</evidence>